<dbReference type="EMBL" id="MGFP01000037">
    <property type="protein sequence ID" value="OGM08907.1"/>
    <property type="molecule type" value="Genomic_DNA"/>
</dbReference>
<evidence type="ECO:0000313" key="2">
    <source>
        <dbReference type="EMBL" id="OGM08907.1"/>
    </source>
</evidence>
<keyword evidence="1" id="KW-0472">Membrane</keyword>
<evidence type="ECO:0000313" key="3">
    <source>
        <dbReference type="Proteomes" id="UP000179219"/>
    </source>
</evidence>
<evidence type="ECO:0000256" key="1">
    <source>
        <dbReference type="SAM" id="Phobius"/>
    </source>
</evidence>
<protein>
    <submittedName>
        <fullName evidence="2">Uncharacterized protein</fullName>
    </submittedName>
</protein>
<name>A0A1F7X1Q6_9BACT</name>
<feature type="transmembrane region" description="Helical" evidence="1">
    <location>
        <begin position="51"/>
        <end position="71"/>
    </location>
</feature>
<comment type="caution">
    <text evidence="2">The sequence shown here is derived from an EMBL/GenBank/DDBJ whole genome shotgun (WGS) entry which is preliminary data.</text>
</comment>
<proteinExistence type="predicted"/>
<reference evidence="2 3" key="1">
    <citation type="journal article" date="2016" name="Nat. Commun.">
        <title>Thousands of microbial genomes shed light on interconnected biogeochemical processes in an aquifer system.</title>
        <authorList>
            <person name="Anantharaman K."/>
            <person name="Brown C.T."/>
            <person name="Hug L.A."/>
            <person name="Sharon I."/>
            <person name="Castelle C.J."/>
            <person name="Probst A.J."/>
            <person name="Thomas B.C."/>
            <person name="Singh A."/>
            <person name="Wilkins M.J."/>
            <person name="Karaoz U."/>
            <person name="Brodie E.L."/>
            <person name="Williams K.H."/>
            <person name="Hubbard S.S."/>
            <person name="Banfield J.F."/>
        </authorList>
    </citation>
    <scope>NUCLEOTIDE SEQUENCE [LARGE SCALE GENOMIC DNA]</scope>
</reference>
<dbReference type="Proteomes" id="UP000179219">
    <property type="component" value="Unassembled WGS sequence"/>
</dbReference>
<dbReference type="AlphaFoldDB" id="A0A1F7X1Q6"/>
<sequence length="79" mass="9194">MKKKIVLIRRIVAYSCLSLFLSFIISSLIEIIGIMIVLGRTNIHDFDATPLQPYLYTLFVILFFVFDILLIKKFVLKRG</sequence>
<feature type="transmembrane region" description="Helical" evidence="1">
    <location>
        <begin position="12"/>
        <end position="39"/>
    </location>
</feature>
<keyword evidence="1" id="KW-0812">Transmembrane</keyword>
<accession>A0A1F7X1Q6</accession>
<gene>
    <name evidence="2" type="ORF">A2159_02280</name>
</gene>
<keyword evidence="1" id="KW-1133">Transmembrane helix</keyword>
<organism evidence="2 3">
    <name type="scientific">Candidatus Woesebacteria bacterium RBG_13_34_9</name>
    <dbReference type="NCBI Taxonomy" id="1802477"/>
    <lineage>
        <taxon>Bacteria</taxon>
        <taxon>Candidatus Woeseibacteriota</taxon>
    </lineage>
</organism>